<proteinExistence type="predicted"/>
<dbReference type="EMBL" id="JAPJZI010000001">
    <property type="protein sequence ID" value="MDA5397919.1"/>
    <property type="molecule type" value="Genomic_DNA"/>
</dbReference>
<sequence length="396" mass="42596">MRAPYLKTGLAAGFTLLASTHLSFALDADDFAKKFAAAYASQGANITYDGVSADGDTITLKDVDIEMPGEDDGLDLGDLTFNGVKEDGSGGYTAESFTNDEIKFSEDDNELTISDLKVENLRIPGEPGAESVDDIMWYDSATTGPIALTIEGQDVFKAARSTTTTKKSSDGSRMDFDARIDGLEIDLSDVKDAQAQQAINGMGYQTLSGDVVLNGHWAPETGEIALTEYALTLDDVGRLDMQFSISGYTLEFIKGLQQMQEQMAKQDDDGKSQQAMGLAMMGMMQQLTFNSLSVRFDDASLTNKVLDMVASRQGMSRDQMVQGLQGMMPLLLAQLQNPEFQKQVTEAVSLYLSDPKSIEITAQPEAPLPFASVAGSAMGAPQTLPQVLNVSVTANQ</sequence>
<name>A0A9X3UJ66_9HYPH</name>
<comment type="caution">
    <text evidence="2">The sequence shown here is derived from an EMBL/GenBank/DDBJ whole genome shotgun (WGS) entry which is preliminary data.</text>
</comment>
<keyword evidence="1" id="KW-0732">Signal</keyword>
<organism evidence="2 3">
    <name type="scientific">Hoeflea prorocentri</name>
    <dbReference type="NCBI Taxonomy" id="1922333"/>
    <lineage>
        <taxon>Bacteria</taxon>
        <taxon>Pseudomonadati</taxon>
        <taxon>Pseudomonadota</taxon>
        <taxon>Alphaproteobacteria</taxon>
        <taxon>Hyphomicrobiales</taxon>
        <taxon>Rhizobiaceae</taxon>
        <taxon>Hoeflea</taxon>
    </lineage>
</organism>
<evidence type="ECO:0008006" key="4">
    <source>
        <dbReference type="Google" id="ProtNLM"/>
    </source>
</evidence>
<evidence type="ECO:0000313" key="2">
    <source>
        <dbReference type="EMBL" id="MDA5397919.1"/>
    </source>
</evidence>
<reference evidence="2" key="1">
    <citation type="submission" date="2022-11" db="EMBL/GenBank/DDBJ databases">
        <title>Draft genome sequence of Hoeflea poritis E7-10 and Hoeflea prorocentri PM5-8, separated from scleractinian coral Porites lutea and marine dinoflagellate.</title>
        <authorList>
            <person name="Zhang G."/>
            <person name="Wei Q."/>
            <person name="Cai L."/>
        </authorList>
    </citation>
    <scope>NUCLEOTIDE SEQUENCE</scope>
    <source>
        <strain evidence="2">PM5-8</strain>
    </source>
</reference>
<dbReference type="RefSeq" id="WP_267989364.1">
    <property type="nucleotide sequence ID" value="NZ_JAPJZI010000001.1"/>
</dbReference>
<evidence type="ECO:0000313" key="3">
    <source>
        <dbReference type="Proteomes" id="UP001151234"/>
    </source>
</evidence>
<dbReference type="Proteomes" id="UP001151234">
    <property type="component" value="Unassembled WGS sequence"/>
</dbReference>
<accession>A0A9X3UJ66</accession>
<gene>
    <name evidence="2" type="ORF">OQ273_04965</name>
</gene>
<feature type="chain" id="PRO_5040885044" description="DUF945 domain-containing protein" evidence="1">
    <location>
        <begin position="26"/>
        <end position="396"/>
    </location>
</feature>
<feature type="signal peptide" evidence="1">
    <location>
        <begin position="1"/>
        <end position="25"/>
    </location>
</feature>
<evidence type="ECO:0000256" key="1">
    <source>
        <dbReference type="SAM" id="SignalP"/>
    </source>
</evidence>
<dbReference type="AlphaFoldDB" id="A0A9X3UJ66"/>
<keyword evidence="3" id="KW-1185">Reference proteome</keyword>
<protein>
    <recommendedName>
        <fullName evidence="4">DUF945 domain-containing protein</fullName>
    </recommendedName>
</protein>